<dbReference type="EMBL" id="REGN01005653">
    <property type="protein sequence ID" value="RNA12587.1"/>
    <property type="molecule type" value="Genomic_DNA"/>
</dbReference>
<sequence>MRNKTNKLSSFLVIVFFLRKFVISGFRYKERSSLYGGSLYGGSTKPILNWWFDLHRLINSFVILRSMLKFATFTKLYKSFLMVSISMILNFEKNWERSCPENKI</sequence>
<proteinExistence type="predicted"/>
<gene>
    <name evidence="1" type="ORF">BpHYR1_009071</name>
</gene>
<keyword evidence="2" id="KW-1185">Reference proteome</keyword>
<accession>A0A3M7QMB9</accession>
<protein>
    <submittedName>
        <fullName evidence="1">Uncharacterized protein</fullName>
    </submittedName>
</protein>
<dbReference type="AlphaFoldDB" id="A0A3M7QMB9"/>
<dbReference type="Proteomes" id="UP000276133">
    <property type="component" value="Unassembled WGS sequence"/>
</dbReference>
<name>A0A3M7QMB9_BRAPC</name>
<evidence type="ECO:0000313" key="2">
    <source>
        <dbReference type="Proteomes" id="UP000276133"/>
    </source>
</evidence>
<evidence type="ECO:0000313" key="1">
    <source>
        <dbReference type="EMBL" id="RNA12587.1"/>
    </source>
</evidence>
<reference evidence="1 2" key="1">
    <citation type="journal article" date="2018" name="Sci. Rep.">
        <title>Genomic signatures of local adaptation to the degree of environmental predictability in rotifers.</title>
        <authorList>
            <person name="Franch-Gras L."/>
            <person name="Hahn C."/>
            <person name="Garcia-Roger E.M."/>
            <person name="Carmona M.J."/>
            <person name="Serra M."/>
            <person name="Gomez A."/>
        </authorList>
    </citation>
    <scope>NUCLEOTIDE SEQUENCE [LARGE SCALE GENOMIC DNA]</scope>
    <source>
        <strain evidence="1">HYR1</strain>
    </source>
</reference>
<organism evidence="1 2">
    <name type="scientific">Brachionus plicatilis</name>
    <name type="common">Marine rotifer</name>
    <name type="synonym">Brachionus muelleri</name>
    <dbReference type="NCBI Taxonomy" id="10195"/>
    <lineage>
        <taxon>Eukaryota</taxon>
        <taxon>Metazoa</taxon>
        <taxon>Spiralia</taxon>
        <taxon>Gnathifera</taxon>
        <taxon>Rotifera</taxon>
        <taxon>Eurotatoria</taxon>
        <taxon>Monogononta</taxon>
        <taxon>Pseudotrocha</taxon>
        <taxon>Ploima</taxon>
        <taxon>Brachionidae</taxon>
        <taxon>Brachionus</taxon>
    </lineage>
</organism>
<comment type="caution">
    <text evidence="1">The sequence shown here is derived from an EMBL/GenBank/DDBJ whole genome shotgun (WGS) entry which is preliminary data.</text>
</comment>